<feature type="domain" description="MPN" evidence="6">
    <location>
        <begin position="22"/>
        <end position="156"/>
    </location>
</feature>
<dbReference type="AlphaFoldDB" id="A0AAX4PLM1"/>
<keyword evidence="8" id="KW-1185">Reference proteome</keyword>
<dbReference type="Pfam" id="PF01398">
    <property type="entry name" value="JAB"/>
    <property type="match status" value="1"/>
</dbReference>
<dbReference type="Gene3D" id="3.40.140.10">
    <property type="entry name" value="Cytidine Deaminase, domain 2"/>
    <property type="match status" value="1"/>
</dbReference>
<reference evidence="7 8" key="1">
    <citation type="submission" date="2024-03" db="EMBL/GenBank/DDBJ databases">
        <title>Complete genome sequence of the green alga Chloropicon roscoffensis RCC1871.</title>
        <authorList>
            <person name="Lemieux C."/>
            <person name="Pombert J.-F."/>
            <person name="Otis C."/>
            <person name="Turmel M."/>
        </authorList>
    </citation>
    <scope>NUCLEOTIDE SEQUENCE [LARGE SCALE GENOMIC DNA]</scope>
    <source>
        <strain evidence="7 8">RCC1871</strain>
    </source>
</reference>
<dbReference type="GO" id="GO:0005852">
    <property type="term" value="C:eukaryotic translation initiation factor 3 complex"/>
    <property type="evidence" value="ECO:0007669"/>
    <property type="project" value="UniProtKB-UniRule"/>
</dbReference>
<dbReference type="InterPro" id="IPR050242">
    <property type="entry name" value="JAMM_MPN+_peptidase_M67A"/>
</dbReference>
<sequence length="330" mass="37310">MALNFAASIGKKAKEDLPITNVQVEGLVVAQIVKHCKELEPNFVTGQLLGLDIGSTLEITYAFPFPTKLEDGEAEEDDGSSFQLEMMRCLREVNVDNNTVGWYQSTFVGSYQTLEIVETFMSYQESIKRCVCVVYDPQGAAQGAFGLKVLKLKEKFLQLFKEGKCNATTLNQEGVTSKDIFVELPITVNNSSLVSAMFQVLETDQRADRRQTDRLAFVETDLLERNLEFMMDSVDEYHGKIYQVSQYHRMSARHELQHQQWLQKRRQENAARRAAGDDPLTEEDPNYAPLTEPSRMESFLIANQTTNFSEKVAVAGGQTLQKLGVMESLY</sequence>
<dbReference type="InterPro" id="IPR045810">
    <property type="entry name" value="eIF3h_C"/>
</dbReference>
<dbReference type="Pfam" id="PF19445">
    <property type="entry name" value="eIF3h_C"/>
    <property type="match status" value="1"/>
</dbReference>
<evidence type="ECO:0000256" key="2">
    <source>
        <dbReference type="ARBA" id="ARBA00022540"/>
    </source>
</evidence>
<dbReference type="Proteomes" id="UP001472866">
    <property type="component" value="Chromosome 16"/>
</dbReference>
<evidence type="ECO:0000313" key="8">
    <source>
        <dbReference type="Proteomes" id="UP001472866"/>
    </source>
</evidence>
<accession>A0AAX4PLM1</accession>
<dbReference type="EMBL" id="CP151516">
    <property type="protein sequence ID" value="WZN66658.1"/>
    <property type="molecule type" value="Genomic_DNA"/>
</dbReference>
<evidence type="ECO:0000256" key="5">
    <source>
        <dbReference type="SAM" id="MobiDB-lite"/>
    </source>
</evidence>
<dbReference type="GO" id="GO:0033290">
    <property type="term" value="C:eukaryotic 48S preinitiation complex"/>
    <property type="evidence" value="ECO:0007669"/>
    <property type="project" value="UniProtKB-UniRule"/>
</dbReference>
<evidence type="ECO:0000256" key="3">
    <source>
        <dbReference type="ARBA" id="ARBA00022917"/>
    </source>
</evidence>
<keyword evidence="1 4" id="KW-0963">Cytoplasm</keyword>
<name>A0AAX4PLM1_9CHLO</name>
<dbReference type="PROSITE" id="PS50249">
    <property type="entry name" value="MPN"/>
    <property type="match status" value="1"/>
</dbReference>
<keyword evidence="2 4" id="KW-0396">Initiation factor</keyword>
<comment type="subcellular location">
    <subcellularLocation>
        <location evidence="4">Cytoplasm</location>
    </subcellularLocation>
</comment>
<dbReference type="InterPro" id="IPR027524">
    <property type="entry name" value="eIF3h"/>
</dbReference>
<dbReference type="PANTHER" id="PTHR10410">
    <property type="entry name" value="EUKARYOTIC TRANSLATION INITIATION FACTOR 3 -RELATED"/>
    <property type="match status" value="1"/>
</dbReference>
<dbReference type="GO" id="GO:0016282">
    <property type="term" value="C:eukaryotic 43S preinitiation complex"/>
    <property type="evidence" value="ECO:0007669"/>
    <property type="project" value="UniProtKB-UniRule"/>
</dbReference>
<comment type="function">
    <text evidence="4">Component of the eukaryotic translation initiation factor 3 (eIF-3) complex, which is involved in protein synthesis of a specialized repertoire of mRNAs and, together with other initiation factors, stimulates binding of mRNA and methionyl-tRNAi to the 40S ribosome. The eIF-3 complex specifically targets and initiates translation of a subset of mRNAs involved in cell proliferation.</text>
</comment>
<gene>
    <name evidence="7" type="ORF">HKI87_16g82270</name>
</gene>
<dbReference type="GO" id="GO:0001732">
    <property type="term" value="P:formation of cytoplasmic translation initiation complex"/>
    <property type="evidence" value="ECO:0007669"/>
    <property type="project" value="UniProtKB-UniRule"/>
</dbReference>
<dbReference type="GO" id="GO:0008237">
    <property type="term" value="F:metallopeptidase activity"/>
    <property type="evidence" value="ECO:0007669"/>
    <property type="project" value="InterPro"/>
</dbReference>
<proteinExistence type="inferred from homology"/>
<dbReference type="InterPro" id="IPR037518">
    <property type="entry name" value="MPN"/>
</dbReference>
<evidence type="ECO:0000259" key="6">
    <source>
        <dbReference type="PROSITE" id="PS50249"/>
    </source>
</evidence>
<evidence type="ECO:0000313" key="7">
    <source>
        <dbReference type="EMBL" id="WZN66658.1"/>
    </source>
</evidence>
<comment type="subunit">
    <text evidence="4">Component of the eukaryotic translation initiation factor 3 (eIF-3) complex.</text>
</comment>
<protein>
    <recommendedName>
        <fullName evidence="4">Eukaryotic translation initiation factor 3 subunit H</fullName>
        <shortName evidence="4">eIF3h</shortName>
    </recommendedName>
</protein>
<keyword evidence="3 4" id="KW-0648">Protein biosynthesis</keyword>
<dbReference type="HAMAP" id="MF_03007">
    <property type="entry name" value="eIF3h"/>
    <property type="match status" value="1"/>
</dbReference>
<evidence type="ECO:0000256" key="1">
    <source>
        <dbReference type="ARBA" id="ARBA00022490"/>
    </source>
</evidence>
<dbReference type="CDD" id="cd08065">
    <property type="entry name" value="MPN_eIF3h"/>
    <property type="match status" value="1"/>
</dbReference>
<dbReference type="InterPro" id="IPR000555">
    <property type="entry name" value="JAMM/MPN+_dom"/>
</dbReference>
<evidence type="ECO:0000256" key="4">
    <source>
        <dbReference type="HAMAP-Rule" id="MF_03007"/>
    </source>
</evidence>
<organism evidence="7 8">
    <name type="scientific">Chloropicon roscoffensis</name>
    <dbReference type="NCBI Taxonomy" id="1461544"/>
    <lineage>
        <taxon>Eukaryota</taxon>
        <taxon>Viridiplantae</taxon>
        <taxon>Chlorophyta</taxon>
        <taxon>Chloropicophyceae</taxon>
        <taxon>Chloropicales</taxon>
        <taxon>Chloropicaceae</taxon>
        <taxon>Chloropicon</taxon>
    </lineage>
</organism>
<dbReference type="GO" id="GO:0003743">
    <property type="term" value="F:translation initiation factor activity"/>
    <property type="evidence" value="ECO:0007669"/>
    <property type="project" value="UniProtKB-UniRule"/>
</dbReference>
<feature type="region of interest" description="Disordered" evidence="5">
    <location>
        <begin position="268"/>
        <end position="292"/>
    </location>
</feature>
<comment type="similarity">
    <text evidence="4">Belongs to the eIF-3 subunit H family.</text>
</comment>